<dbReference type="OMA" id="DVGYEPY"/>
<name>G3JAK4_CORMM</name>
<keyword evidence="2" id="KW-0808">Transferase</keyword>
<dbReference type="RefSeq" id="XP_006667806.1">
    <property type="nucleotide sequence ID" value="XM_006667743.1"/>
</dbReference>
<dbReference type="VEuPathDB" id="FungiDB:CCM_02591"/>
<reference evidence="2 3" key="1">
    <citation type="journal article" date="2011" name="Genome Biol.">
        <title>Genome sequence of the insect pathogenic fungus Cordyceps militaris, a valued traditional Chinese medicine.</title>
        <authorList>
            <person name="Zheng P."/>
            <person name="Xia Y."/>
            <person name="Xiao G."/>
            <person name="Xiong C."/>
            <person name="Hu X."/>
            <person name="Zhang S."/>
            <person name="Zheng H."/>
            <person name="Huang Y."/>
            <person name="Zhou Y."/>
            <person name="Wang S."/>
            <person name="Zhao G.P."/>
            <person name="Liu X."/>
            <person name="St Leger R.J."/>
            <person name="Wang C."/>
        </authorList>
    </citation>
    <scope>NUCLEOTIDE SEQUENCE [LARGE SCALE GENOMIC DNA]</scope>
    <source>
        <strain evidence="2 3">CM01</strain>
    </source>
</reference>
<dbReference type="PROSITE" id="PS50011">
    <property type="entry name" value="PROTEIN_KINASE_DOM"/>
    <property type="match status" value="1"/>
</dbReference>
<dbReference type="SUPFAM" id="SSF56112">
    <property type="entry name" value="Protein kinase-like (PK-like)"/>
    <property type="match status" value="1"/>
</dbReference>
<dbReference type="GeneID" id="18164618"/>
<dbReference type="KEGG" id="cmt:CCM_02591"/>
<gene>
    <name evidence="2" type="ORF">CCM_02591</name>
</gene>
<protein>
    <submittedName>
        <fullName evidence="2">Protein kinase domain-containing protein</fullName>
    </submittedName>
</protein>
<dbReference type="Gene3D" id="1.10.510.10">
    <property type="entry name" value="Transferase(Phosphotransferase) domain 1"/>
    <property type="match status" value="1"/>
</dbReference>
<dbReference type="HOGENOM" id="CLU_000288_31_1_1"/>
<accession>G3JAK4</accession>
<evidence type="ECO:0000313" key="3">
    <source>
        <dbReference type="Proteomes" id="UP000001610"/>
    </source>
</evidence>
<dbReference type="EMBL" id="JH126400">
    <property type="protein sequence ID" value="EGX94320.1"/>
    <property type="molecule type" value="Genomic_DNA"/>
</dbReference>
<dbReference type="InParanoid" id="G3JAK4"/>
<evidence type="ECO:0000259" key="1">
    <source>
        <dbReference type="PROSITE" id="PS50011"/>
    </source>
</evidence>
<keyword evidence="3" id="KW-1185">Reference proteome</keyword>
<evidence type="ECO:0000313" key="2">
    <source>
        <dbReference type="EMBL" id="EGX94320.1"/>
    </source>
</evidence>
<dbReference type="InterPro" id="IPR051681">
    <property type="entry name" value="Ser/Thr_Kinases-Pseudokinases"/>
</dbReference>
<dbReference type="OrthoDB" id="4062651at2759"/>
<keyword evidence="2" id="KW-0418">Kinase</keyword>
<dbReference type="GO" id="GO:0005524">
    <property type="term" value="F:ATP binding"/>
    <property type="evidence" value="ECO:0007669"/>
    <property type="project" value="InterPro"/>
</dbReference>
<dbReference type="PANTHER" id="PTHR44329">
    <property type="entry name" value="SERINE/THREONINE-PROTEIN KINASE TNNI3K-RELATED"/>
    <property type="match status" value="1"/>
</dbReference>
<dbReference type="InterPro" id="IPR011009">
    <property type="entry name" value="Kinase-like_dom_sf"/>
</dbReference>
<dbReference type="eggNOG" id="ENOG502SHNN">
    <property type="taxonomic scope" value="Eukaryota"/>
</dbReference>
<dbReference type="AlphaFoldDB" id="G3JAK4"/>
<dbReference type="Pfam" id="PF00069">
    <property type="entry name" value="Pkinase"/>
    <property type="match status" value="1"/>
</dbReference>
<dbReference type="SMART" id="SM00220">
    <property type="entry name" value="S_TKc"/>
    <property type="match status" value="1"/>
</dbReference>
<proteinExistence type="predicted"/>
<dbReference type="InterPro" id="IPR000719">
    <property type="entry name" value="Prot_kinase_dom"/>
</dbReference>
<sequence>MTGLHWTFEHLVKYTSHPSFPSSTLNPLIKRLLASDPNAYIFGVGGHSVVLRIAPDVAAKVALEPGDEHLRHEQAILASLAGDAGSPHLIRSYLHAADVSFLELVENGNLHERMRRAGRPPRPVLLRWMLQLAHAAACLETLGYAHGDIDPRNILVDAEDQVRLIDFDHALRPGAELDVGEEPYVRQSMEPQGGQFGFAGPVTEQFALGSVFWYMARGAQMYAELPGHERVDRLIRGDFPATDPHDPVDGIIRRCWEGGYATVVHLVDDIQRVSGLELPTRTPGRLGHMQERRRFCEEYCRLANLTVIQSNAKEENDACFDTASARNNTEKCGEVADISHATPIVAGKSSMPTGYQSNQPNRQLPMKTSMLRFRTRAKSVCNFL</sequence>
<feature type="domain" description="Protein kinase" evidence="1">
    <location>
        <begin position="36"/>
        <end position="285"/>
    </location>
</feature>
<organism evidence="2 3">
    <name type="scientific">Cordyceps militaris (strain CM01)</name>
    <name type="common">Caterpillar fungus</name>
    <dbReference type="NCBI Taxonomy" id="983644"/>
    <lineage>
        <taxon>Eukaryota</taxon>
        <taxon>Fungi</taxon>
        <taxon>Dikarya</taxon>
        <taxon>Ascomycota</taxon>
        <taxon>Pezizomycotina</taxon>
        <taxon>Sordariomycetes</taxon>
        <taxon>Hypocreomycetidae</taxon>
        <taxon>Hypocreales</taxon>
        <taxon>Cordycipitaceae</taxon>
        <taxon>Cordyceps</taxon>
    </lineage>
</organism>
<dbReference type="GO" id="GO:0004674">
    <property type="term" value="F:protein serine/threonine kinase activity"/>
    <property type="evidence" value="ECO:0007669"/>
    <property type="project" value="TreeGrafter"/>
</dbReference>
<dbReference type="Proteomes" id="UP000001610">
    <property type="component" value="Unassembled WGS sequence"/>
</dbReference>